<evidence type="ECO:0000313" key="2">
    <source>
        <dbReference type="Proteomes" id="UP001221757"/>
    </source>
</evidence>
<accession>A0AAD7E0N0</accession>
<dbReference type="EMBL" id="JARKIE010000015">
    <property type="protein sequence ID" value="KAJ7702194.1"/>
    <property type="molecule type" value="Genomic_DNA"/>
</dbReference>
<reference evidence="1" key="1">
    <citation type="submission" date="2023-03" db="EMBL/GenBank/DDBJ databases">
        <title>Massive genome expansion in bonnet fungi (Mycena s.s.) driven by repeated elements and novel gene families across ecological guilds.</title>
        <authorList>
            <consortium name="Lawrence Berkeley National Laboratory"/>
            <person name="Harder C.B."/>
            <person name="Miyauchi S."/>
            <person name="Viragh M."/>
            <person name="Kuo A."/>
            <person name="Thoen E."/>
            <person name="Andreopoulos B."/>
            <person name="Lu D."/>
            <person name="Skrede I."/>
            <person name="Drula E."/>
            <person name="Henrissat B."/>
            <person name="Morin E."/>
            <person name="Kohler A."/>
            <person name="Barry K."/>
            <person name="LaButti K."/>
            <person name="Morin E."/>
            <person name="Salamov A."/>
            <person name="Lipzen A."/>
            <person name="Mereny Z."/>
            <person name="Hegedus B."/>
            <person name="Baldrian P."/>
            <person name="Stursova M."/>
            <person name="Weitz H."/>
            <person name="Taylor A."/>
            <person name="Grigoriev I.V."/>
            <person name="Nagy L.G."/>
            <person name="Martin F."/>
            <person name="Kauserud H."/>
        </authorList>
    </citation>
    <scope>NUCLEOTIDE SEQUENCE</scope>
    <source>
        <strain evidence="1">CBHHK067</strain>
    </source>
</reference>
<proteinExistence type="predicted"/>
<name>A0AAD7E0N0_MYCRO</name>
<comment type="caution">
    <text evidence="1">The sequence shown here is derived from an EMBL/GenBank/DDBJ whole genome shotgun (WGS) entry which is preliminary data.</text>
</comment>
<organism evidence="1 2">
    <name type="scientific">Mycena rosella</name>
    <name type="common">Pink bonnet</name>
    <name type="synonym">Agaricus rosellus</name>
    <dbReference type="NCBI Taxonomy" id="1033263"/>
    <lineage>
        <taxon>Eukaryota</taxon>
        <taxon>Fungi</taxon>
        <taxon>Dikarya</taxon>
        <taxon>Basidiomycota</taxon>
        <taxon>Agaricomycotina</taxon>
        <taxon>Agaricomycetes</taxon>
        <taxon>Agaricomycetidae</taxon>
        <taxon>Agaricales</taxon>
        <taxon>Marasmiineae</taxon>
        <taxon>Mycenaceae</taxon>
        <taxon>Mycena</taxon>
    </lineage>
</organism>
<gene>
    <name evidence="1" type="ORF">B0H17DRAFT_1127782</name>
</gene>
<dbReference type="Proteomes" id="UP001221757">
    <property type="component" value="Unassembled WGS sequence"/>
</dbReference>
<dbReference type="AlphaFoldDB" id="A0AAD7E0N0"/>
<evidence type="ECO:0000313" key="1">
    <source>
        <dbReference type="EMBL" id="KAJ7702194.1"/>
    </source>
</evidence>
<keyword evidence="2" id="KW-1185">Reference proteome</keyword>
<protein>
    <submittedName>
        <fullName evidence="1">Uncharacterized protein</fullName>
    </submittedName>
</protein>
<sequence>MPGNDISGWYVYYHMFVSSSSRGYPVVRDLSRGLPDWYYADDPSLVEHTLAVGPLEIYDERHQIFMCREKNLDACGGADILIIMMDTEEPHESLLQVCDVHEELCQYPAEPGPILVVGAYWGAWNNCVPRNAILMADAVAPFVMNKANAELYPARLIDVTPVYCVFYKAVKNQWGIIPEDEALASGIVDESMETSSKSD</sequence>